<dbReference type="Gene3D" id="1.25.40.10">
    <property type="entry name" value="Tetratricopeptide repeat domain"/>
    <property type="match status" value="1"/>
</dbReference>
<dbReference type="Proteomes" id="UP000589292">
    <property type="component" value="Unassembled WGS sequence"/>
</dbReference>
<evidence type="ECO:0000313" key="10">
    <source>
        <dbReference type="Proteomes" id="UP000589292"/>
    </source>
</evidence>
<name>A0A7V8U8Q3_9SPHN</name>
<keyword evidence="4 6" id="KW-0998">Cell outer membrane</keyword>
<dbReference type="CDD" id="cd15830">
    <property type="entry name" value="BamD"/>
    <property type="match status" value="1"/>
</dbReference>
<accession>A0A7V8U8Q3</accession>
<feature type="chain" id="PRO_5031645871" description="Outer membrane protein assembly factor BamD" evidence="7">
    <location>
        <begin position="23"/>
        <end position="260"/>
    </location>
</feature>
<dbReference type="InterPro" id="IPR039565">
    <property type="entry name" value="BamD-like"/>
</dbReference>
<feature type="domain" description="Outer membrane lipoprotein BamD-like" evidence="8">
    <location>
        <begin position="36"/>
        <end position="229"/>
    </location>
</feature>
<dbReference type="InterPro" id="IPR017689">
    <property type="entry name" value="BamD"/>
</dbReference>
<dbReference type="PROSITE" id="PS51257">
    <property type="entry name" value="PROKAR_LIPOPROTEIN"/>
    <property type="match status" value="1"/>
</dbReference>
<evidence type="ECO:0000256" key="4">
    <source>
        <dbReference type="ARBA" id="ARBA00023237"/>
    </source>
</evidence>
<evidence type="ECO:0000256" key="5">
    <source>
        <dbReference type="ARBA" id="ARBA00023288"/>
    </source>
</evidence>
<feature type="signal peptide" evidence="7">
    <location>
        <begin position="1"/>
        <end position="22"/>
    </location>
</feature>
<evidence type="ECO:0000256" key="3">
    <source>
        <dbReference type="ARBA" id="ARBA00023139"/>
    </source>
</evidence>
<dbReference type="HAMAP" id="MF_00922">
    <property type="entry name" value="OM_assembly_BamD"/>
    <property type="match status" value="1"/>
</dbReference>
<dbReference type="AlphaFoldDB" id="A0A7V8U8Q3"/>
<keyword evidence="2 6" id="KW-0472">Membrane</keyword>
<dbReference type="PANTHER" id="PTHR37423:SF1">
    <property type="entry name" value="OUTER MEMBRANE PROTEIN ASSEMBLY FACTOR BAMD"/>
    <property type="match status" value="1"/>
</dbReference>
<proteinExistence type="inferred from homology"/>
<dbReference type="PANTHER" id="PTHR37423">
    <property type="entry name" value="SOLUBLE LYTIC MUREIN TRANSGLYCOSYLASE-RELATED"/>
    <property type="match status" value="1"/>
</dbReference>
<dbReference type="GO" id="GO:0051205">
    <property type="term" value="P:protein insertion into membrane"/>
    <property type="evidence" value="ECO:0007669"/>
    <property type="project" value="UniProtKB-UniRule"/>
</dbReference>
<dbReference type="NCBIfam" id="TIGR03302">
    <property type="entry name" value="OM_YfiO"/>
    <property type="match status" value="1"/>
</dbReference>
<comment type="caution">
    <text evidence="9">The sequence shown here is derived from an EMBL/GenBank/DDBJ whole genome shotgun (WGS) entry which is preliminary data.</text>
</comment>
<evidence type="ECO:0000259" key="8">
    <source>
        <dbReference type="Pfam" id="PF13525"/>
    </source>
</evidence>
<protein>
    <recommendedName>
        <fullName evidence="6">Outer membrane protein assembly factor BamD</fullName>
    </recommendedName>
</protein>
<dbReference type="GO" id="GO:0043165">
    <property type="term" value="P:Gram-negative-bacterium-type cell outer membrane assembly"/>
    <property type="evidence" value="ECO:0007669"/>
    <property type="project" value="UniProtKB-UniRule"/>
</dbReference>
<comment type="similarity">
    <text evidence="6">Belongs to the BamD family.</text>
</comment>
<keyword evidence="10" id="KW-1185">Reference proteome</keyword>
<evidence type="ECO:0000256" key="7">
    <source>
        <dbReference type="SAM" id="SignalP"/>
    </source>
</evidence>
<dbReference type="Pfam" id="PF13525">
    <property type="entry name" value="YfiO"/>
    <property type="match status" value="1"/>
</dbReference>
<reference evidence="9 10" key="1">
    <citation type="journal article" date="1994" name="Int. J. Syst. Bacteriol.">
        <title>Phylogenetic positions of novel aerobic, bacteriochlorophyll a-containing bacteria and description of Roseococcus thiosulfatophilus gen. nov., sp. nov., Erythromicrobium ramosum gen. nov., sp. nov., and Erythrobacter litoralis sp. nov.</title>
        <authorList>
            <person name="Yurkov V."/>
            <person name="Stackebrandt E."/>
            <person name="Holmes A."/>
            <person name="Fuerst J.A."/>
            <person name="Hugenholtz P."/>
            <person name="Golecki J."/>
            <person name="Gad'on N."/>
            <person name="Gorlenko V.M."/>
            <person name="Kompantseva E.I."/>
            <person name="Drews G."/>
        </authorList>
    </citation>
    <scope>NUCLEOTIDE SEQUENCE [LARGE SCALE GENOMIC DNA]</scope>
    <source>
        <strain evidence="9 10">KR-99</strain>
    </source>
</reference>
<dbReference type="EMBL" id="VDES01000002">
    <property type="protein sequence ID" value="MBA1374259.1"/>
    <property type="molecule type" value="Genomic_DNA"/>
</dbReference>
<evidence type="ECO:0000256" key="6">
    <source>
        <dbReference type="HAMAP-Rule" id="MF_00922"/>
    </source>
</evidence>
<dbReference type="InterPro" id="IPR011990">
    <property type="entry name" value="TPR-like_helical_dom_sf"/>
</dbReference>
<evidence type="ECO:0000256" key="2">
    <source>
        <dbReference type="ARBA" id="ARBA00023136"/>
    </source>
</evidence>
<evidence type="ECO:0000256" key="1">
    <source>
        <dbReference type="ARBA" id="ARBA00022729"/>
    </source>
</evidence>
<keyword evidence="1 6" id="KW-0732">Signal</keyword>
<dbReference type="SUPFAM" id="SSF48452">
    <property type="entry name" value="TPR-like"/>
    <property type="match status" value="1"/>
</dbReference>
<gene>
    <name evidence="6" type="primary">bamD</name>
    <name evidence="9" type="ORF">FG486_07905</name>
</gene>
<organism evidence="9 10">
    <name type="scientific">Sphingomonas ursincola</name>
    <dbReference type="NCBI Taxonomy" id="56361"/>
    <lineage>
        <taxon>Bacteria</taxon>
        <taxon>Pseudomonadati</taxon>
        <taxon>Pseudomonadota</taxon>
        <taxon>Alphaproteobacteria</taxon>
        <taxon>Sphingomonadales</taxon>
        <taxon>Sphingomonadaceae</taxon>
        <taxon>Sphingomonas</taxon>
    </lineage>
</organism>
<evidence type="ECO:0000313" key="9">
    <source>
        <dbReference type="EMBL" id="MBA1374259.1"/>
    </source>
</evidence>
<keyword evidence="3 6" id="KW-0564">Palmitate</keyword>
<comment type="subcellular location">
    <subcellularLocation>
        <location evidence="6">Cell outer membrane</location>
        <topology evidence="6">Lipid-anchor</topology>
    </subcellularLocation>
</comment>
<comment type="subunit">
    <text evidence="6">Part of the Bam complex.</text>
</comment>
<dbReference type="RefSeq" id="WP_066281322.1">
    <property type="nucleotide sequence ID" value="NZ_BAAAGB010000001.1"/>
</dbReference>
<dbReference type="GO" id="GO:1990063">
    <property type="term" value="C:Bam protein complex"/>
    <property type="evidence" value="ECO:0007669"/>
    <property type="project" value="TreeGrafter"/>
</dbReference>
<sequence length="260" mass="29283">MNKAITLALASAAALTVLSGCAGGKNKVNTNYIARDVSTLYMAAKDRLDRGQNKIAAELFDEVERQHPYSPWARRAQLMSAFSYYLAKDHNKSIQSAQRFLAIHPGNKDAPYAYYLISLNYYEQISDVTRDQKITQQALAALGEVMRRYPNTRYASDARLKVDLVNDHLAGKEMEIGRYYQRSSNWLAATLRFREVVDKYQTTSHTAEALYRLTECYLALGIPAEAKKSAAVLGANYPGSDWYERAYKLTEKHGDLITAS</sequence>
<comment type="function">
    <text evidence="6">Part of the outer membrane protein assembly complex, which is involved in assembly and insertion of beta-barrel proteins into the outer membrane.</text>
</comment>
<keyword evidence="5 6" id="KW-0449">Lipoprotein</keyword>